<sequence>MFMALTLISLSHNLNSFITRQRSTSEMYQLPTTHKAILRYFIPNE</sequence>
<proteinExistence type="predicted"/>
<evidence type="ECO:0000313" key="1">
    <source>
        <dbReference type="EMBL" id="JAD45974.1"/>
    </source>
</evidence>
<reference evidence="1" key="2">
    <citation type="journal article" date="2015" name="Data Brief">
        <title>Shoot transcriptome of the giant reed, Arundo donax.</title>
        <authorList>
            <person name="Barrero R.A."/>
            <person name="Guerrero F.D."/>
            <person name="Moolhuijzen P."/>
            <person name="Goolsby J.A."/>
            <person name="Tidwell J."/>
            <person name="Bellgard S.E."/>
            <person name="Bellgard M.I."/>
        </authorList>
    </citation>
    <scope>NUCLEOTIDE SEQUENCE</scope>
    <source>
        <tissue evidence="1">Shoot tissue taken approximately 20 cm above the soil surface</tissue>
    </source>
</reference>
<dbReference type="AlphaFoldDB" id="A0A0A9A2V9"/>
<protein>
    <submittedName>
        <fullName evidence="1">Uncharacterized protein</fullName>
    </submittedName>
</protein>
<organism evidence="1">
    <name type="scientific">Arundo donax</name>
    <name type="common">Giant reed</name>
    <name type="synonym">Donax arundinaceus</name>
    <dbReference type="NCBI Taxonomy" id="35708"/>
    <lineage>
        <taxon>Eukaryota</taxon>
        <taxon>Viridiplantae</taxon>
        <taxon>Streptophyta</taxon>
        <taxon>Embryophyta</taxon>
        <taxon>Tracheophyta</taxon>
        <taxon>Spermatophyta</taxon>
        <taxon>Magnoliopsida</taxon>
        <taxon>Liliopsida</taxon>
        <taxon>Poales</taxon>
        <taxon>Poaceae</taxon>
        <taxon>PACMAD clade</taxon>
        <taxon>Arundinoideae</taxon>
        <taxon>Arundineae</taxon>
        <taxon>Arundo</taxon>
    </lineage>
</organism>
<reference evidence="1" key="1">
    <citation type="submission" date="2014-09" db="EMBL/GenBank/DDBJ databases">
        <authorList>
            <person name="Magalhaes I.L.F."/>
            <person name="Oliveira U."/>
            <person name="Santos F.R."/>
            <person name="Vidigal T.H.D.A."/>
            <person name="Brescovit A.D."/>
            <person name="Santos A.J."/>
        </authorList>
    </citation>
    <scope>NUCLEOTIDE SEQUENCE</scope>
    <source>
        <tissue evidence="1">Shoot tissue taken approximately 20 cm above the soil surface</tissue>
    </source>
</reference>
<name>A0A0A9A2V9_ARUDO</name>
<dbReference type="EMBL" id="GBRH01251921">
    <property type="protein sequence ID" value="JAD45974.1"/>
    <property type="molecule type" value="Transcribed_RNA"/>
</dbReference>
<accession>A0A0A9A2V9</accession>